<dbReference type="InterPro" id="IPR006297">
    <property type="entry name" value="EF-4"/>
</dbReference>
<dbReference type="PROSITE" id="PS51722">
    <property type="entry name" value="G_TR_2"/>
    <property type="match status" value="1"/>
</dbReference>
<proteinExistence type="inferred from homology"/>
<dbReference type="InterPro" id="IPR005225">
    <property type="entry name" value="Small_GTP-bd"/>
</dbReference>
<dbReference type="InterPro" id="IPR013842">
    <property type="entry name" value="LepA_CTD"/>
</dbReference>
<dbReference type="NCBIfam" id="TIGR00231">
    <property type="entry name" value="small_GTP"/>
    <property type="match status" value="1"/>
</dbReference>
<reference evidence="15" key="1">
    <citation type="submission" date="2016-09" db="EMBL/GenBank/DDBJ databases">
        <authorList>
            <person name="Wan X."/>
            <person name="Hou S."/>
        </authorList>
    </citation>
    <scope>NUCLEOTIDE SEQUENCE [LARGE SCALE GENOMIC DNA]</scope>
    <source>
        <strain evidence="15">KH87</strain>
    </source>
</reference>
<dbReference type="Pfam" id="PF00679">
    <property type="entry name" value="EFG_C"/>
    <property type="match status" value="1"/>
</dbReference>
<dbReference type="GO" id="GO:0005525">
    <property type="term" value="F:GTP binding"/>
    <property type="evidence" value="ECO:0007669"/>
    <property type="project" value="UniProtKB-UniRule"/>
</dbReference>
<dbReference type="Gene3D" id="3.30.70.240">
    <property type="match status" value="1"/>
</dbReference>
<keyword evidence="15" id="KW-1185">Reference proteome</keyword>
<dbReference type="OrthoDB" id="9804431at2"/>
<comment type="caution">
    <text evidence="14">The sequence shown here is derived from an EMBL/GenBank/DDBJ whole genome shotgun (WGS) entry which is preliminary data.</text>
</comment>
<dbReference type="CDD" id="cd16260">
    <property type="entry name" value="EF4_III"/>
    <property type="match status" value="1"/>
</dbReference>
<dbReference type="InterPro" id="IPR038363">
    <property type="entry name" value="LepA_C_sf"/>
</dbReference>
<evidence type="ECO:0000256" key="2">
    <source>
        <dbReference type="ARBA" id="ARBA00022475"/>
    </source>
</evidence>
<evidence type="ECO:0000256" key="4">
    <source>
        <dbReference type="ARBA" id="ARBA00022801"/>
    </source>
</evidence>
<dbReference type="STRING" id="1628148.BI198_05685"/>
<dbReference type="Gene3D" id="3.30.70.870">
    <property type="entry name" value="Elongation Factor G (Translational Gtpase), domain 3"/>
    <property type="match status" value="1"/>
</dbReference>
<dbReference type="FunFam" id="3.30.70.240:FF:000007">
    <property type="entry name" value="Translation factor GUF1, mitochondrial"/>
    <property type="match status" value="1"/>
</dbReference>
<evidence type="ECO:0000256" key="6">
    <source>
        <dbReference type="ARBA" id="ARBA00023134"/>
    </source>
</evidence>
<evidence type="ECO:0000313" key="14">
    <source>
        <dbReference type="EMBL" id="OEY69122.1"/>
    </source>
</evidence>
<dbReference type="InterPro" id="IPR031157">
    <property type="entry name" value="G_TR_CS"/>
</dbReference>
<comment type="catalytic activity">
    <reaction evidence="8 12">
        <text>GTP + H2O = GDP + phosphate + H(+)</text>
        <dbReference type="Rhea" id="RHEA:19669"/>
        <dbReference type="ChEBI" id="CHEBI:15377"/>
        <dbReference type="ChEBI" id="CHEBI:15378"/>
        <dbReference type="ChEBI" id="CHEBI:37565"/>
        <dbReference type="ChEBI" id="CHEBI:43474"/>
        <dbReference type="ChEBI" id="CHEBI:58189"/>
        <dbReference type="EC" id="3.6.5.n1"/>
    </reaction>
</comment>
<dbReference type="CDD" id="cd03709">
    <property type="entry name" value="lepA_C"/>
    <property type="match status" value="1"/>
</dbReference>
<keyword evidence="7 12" id="KW-0472">Membrane</keyword>
<evidence type="ECO:0000259" key="13">
    <source>
        <dbReference type="PROSITE" id="PS51722"/>
    </source>
</evidence>
<organism evidence="14 15">
    <name type="scientific">Rheinheimera salexigens</name>
    <dbReference type="NCBI Taxonomy" id="1628148"/>
    <lineage>
        <taxon>Bacteria</taxon>
        <taxon>Pseudomonadati</taxon>
        <taxon>Pseudomonadota</taxon>
        <taxon>Gammaproteobacteria</taxon>
        <taxon>Chromatiales</taxon>
        <taxon>Chromatiaceae</taxon>
        <taxon>Rheinheimera</taxon>
    </lineage>
</organism>
<evidence type="ECO:0000256" key="5">
    <source>
        <dbReference type="ARBA" id="ARBA00022917"/>
    </source>
</evidence>
<evidence type="ECO:0000256" key="3">
    <source>
        <dbReference type="ARBA" id="ARBA00022741"/>
    </source>
</evidence>
<dbReference type="InterPro" id="IPR027417">
    <property type="entry name" value="P-loop_NTPase"/>
</dbReference>
<dbReference type="PRINTS" id="PR00315">
    <property type="entry name" value="ELONGATNFCT"/>
</dbReference>
<evidence type="ECO:0000256" key="10">
    <source>
        <dbReference type="ARBA" id="ARBA00061052"/>
    </source>
</evidence>
<dbReference type="InterPro" id="IPR035647">
    <property type="entry name" value="EFG_III/V"/>
</dbReference>
<dbReference type="Gene3D" id="2.40.30.10">
    <property type="entry name" value="Translation factors"/>
    <property type="match status" value="1"/>
</dbReference>
<dbReference type="HAMAP" id="MF_00071">
    <property type="entry name" value="LepA"/>
    <property type="match status" value="1"/>
</dbReference>
<evidence type="ECO:0000256" key="11">
    <source>
        <dbReference type="ARBA" id="ARBA00066744"/>
    </source>
</evidence>
<dbReference type="Gene3D" id="3.40.50.300">
    <property type="entry name" value="P-loop containing nucleotide triphosphate hydrolases"/>
    <property type="match status" value="1"/>
</dbReference>
<keyword evidence="14" id="KW-0251">Elongation factor</keyword>
<evidence type="ECO:0000256" key="12">
    <source>
        <dbReference type="HAMAP-Rule" id="MF_00071"/>
    </source>
</evidence>
<dbReference type="SUPFAM" id="SSF52540">
    <property type="entry name" value="P-loop containing nucleoside triphosphate hydrolases"/>
    <property type="match status" value="1"/>
</dbReference>
<dbReference type="GO" id="GO:0005886">
    <property type="term" value="C:plasma membrane"/>
    <property type="evidence" value="ECO:0007669"/>
    <property type="project" value="UniProtKB-SubCell"/>
</dbReference>
<feature type="binding site" evidence="12">
    <location>
        <begin position="134"/>
        <end position="137"/>
    </location>
    <ligand>
        <name>GTP</name>
        <dbReference type="ChEBI" id="CHEBI:37565"/>
    </ligand>
</feature>
<dbReference type="FunFam" id="2.40.30.10:FF:000015">
    <property type="entry name" value="Translation factor GUF1, mitochondrial"/>
    <property type="match status" value="1"/>
</dbReference>
<dbReference type="GO" id="GO:0097216">
    <property type="term" value="F:guanosine tetraphosphate binding"/>
    <property type="evidence" value="ECO:0007669"/>
    <property type="project" value="UniProtKB-ARBA"/>
</dbReference>
<dbReference type="InterPro" id="IPR004161">
    <property type="entry name" value="EFTu-like_2"/>
</dbReference>
<dbReference type="Proteomes" id="UP000242258">
    <property type="component" value="Unassembled WGS sequence"/>
</dbReference>
<keyword evidence="6 12" id="KW-0342">GTP-binding</keyword>
<dbReference type="Pfam" id="PF03144">
    <property type="entry name" value="GTP_EFTU_D2"/>
    <property type="match status" value="1"/>
</dbReference>
<evidence type="ECO:0000256" key="1">
    <source>
        <dbReference type="ARBA" id="ARBA00005454"/>
    </source>
</evidence>
<dbReference type="RefSeq" id="WP_070048688.1">
    <property type="nucleotide sequence ID" value="NZ_CBCSDO010000003.1"/>
</dbReference>
<dbReference type="InterPro" id="IPR035654">
    <property type="entry name" value="LepA_IV"/>
</dbReference>
<accession>A0A1E7Q4J8</accession>
<evidence type="ECO:0000256" key="8">
    <source>
        <dbReference type="ARBA" id="ARBA00050293"/>
    </source>
</evidence>
<dbReference type="SUPFAM" id="SSF54980">
    <property type="entry name" value="EF-G C-terminal domain-like"/>
    <property type="match status" value="2"/>
</dbReference>
<gene>
    <name evidence="12" type="primary">lepA</name>
    <name evidence="14" type="ORF">BI198_05685</name>
</gene>
<dbReference type="PANTHER" id="PTHR43512">
    <property type="entry name" value="TRANSLATION FACTOR GUF1-RELATED"/>
    <property type="match status" value="1"/>
</dbReference>
<dbReference type="PANTHER" id="PTHR43512:SF4">
    <property type="entry name" value="TRANSLATION FACTOR GUF1 HOMOLOG, CHLOROPLASTIC"/>
    <property type="match status" value="1"/>
</dbReference>
<dbReference type="FunFam" id="3.30.70.2570:FF:000001">
    <property type="entry name" value="Translation factor GUF1, mitochondrial"/>
    <property type="match status" value="1"/>
</dbReference>
<dbReference type="FunFam" id="3.40.50.300:FF:000078">
    <property type="entry name" value="Elongation factor 4"/>
    <property type="match status" value="1"/>
</dbReference>
<dbReference type="InterPro" id="IPR000795">
    <property type="entry name" value="T_Tr_GTP-bd_dom"/>
</dbReference>
<dbReference type="EC" id="3.6.5.n1" evidence="11 12"/>
<dbReference type="GO" id="GO:0043022">
    <property type="term" value="F:ribosome binding"/>
    <property type="evidence" value="ECO:0007669"/>
    <property type="project" value="UniProtKB-UniRule"/>
</dbReference>
<protein>
    <recommendedName>
        <fullName evidence="11 12">Elongation factor 4</fullName>
        <shortName evidence="12">EF-4</shortName>
        <ecNumber evidence="11 12">3.6.5.n1</ecNumber>
    </recommendedName>
    <alternativeName>
        <fullName evidence="12">Ribosomal back-translocase LepA</fullName>
    </alternativeName>
</protein>
<dbReference type="GO" id="GO:0003746">
    <property type="term" value="F:translation elongation factor activity"/>
    <property type="evidence" value="ECO:0007669"/>
    <property type="project" value="UniProtKB-UniRule"/>
</dbReference>
<dbReference type="AlphaFoldDB" id="A0A1E7Q4J8"/>
<dbReference type="InterPro" id="IPR000640">
    <property type="entry name" value="EFG_V-like"/>
</dbReference>
<keyword evidence="3 12" id="KW-0547">Nucleotide-binding</keyword>
<feature type="domain" description="Tr-type G" evidence="13">
    <location>
        <begin position="5"/>
        <end position="187"/>
    </location>
</feature>
<keyword evidence="5 12" id="KW-0648">Protein biosynthesis</keyword>
<keyword evidence="4 12" id="KW-0378">Hydrolase</keyword>
<comment type="function">
    <text evidence="9 12">Required for accurate and efficient protein synthesis under certain stress conditions. May act as a fidelity factor of the translation reaction, by catalyzing a one-codon backward translocation of tRNAs on improperly translocated ribosomes. Back-translocation proceeds from a post-translocation (POST) complex to a pre-translocation (PRE) complex, thus giving elongation factor G a second chance to translocate the tRNAs correctly. Binds to ribosomes in a GTP-dependent manner.</text>
</comment>
<dbReference type="EMBL" id="MKEK01000001">
    <property type="protein sequence ID" value="OEY69122.1"/>
    <property type="molecule type" value="Genomic_DNA"/>
</dbReference>
<dbReference type="Pfam" id="PF06421">
    <property type="entry name" value="LepA_C"/>
    <property type="match status" value="1"/>
</dbReference>
<evidence type="ECO:0000256" key="9">
    <source>
        <dbReference type="ARBA" id="ARBA00057626"/>
    </source>
</evidence>
<dbReference type="FunFam" id="3.30.70.870:FF:000004">
    <property type="entry name" value="Translation factor GUF1, mitochondrial"/>
    <property type="match status" value="1"/>
</dbReference>
<evidence type="ECO:0000313" key="15">
    <source>
        <dbReference type="Proteomes" id="UP000242258"/>
    </source>
</evidence>
<dbReference type="Gene3D" id="3.30.70.2570">
    <property type="entry name" value="Elongation factor 4, C-terminal domain"/>
    <property type="match status" value="1"/>
</dbReference>
<feature type="binding site" evidence="12">
    <location>
        <begin position="17"/>
        <end position="22"/>
    </location>
    <ligand>
        <name>GTP</name>
        <dbReference type="ChEBI" id="CHEBI:37565"/>
    </ligand>
</feature>
<dbReference type="GO" id="GO:0003924">
    <property type="term" value="F:GTPase activity"/>
    <property type="evidence" value="ECO:0007669"/>
    <property type="project" value="UniProtKB-UniRule"/>
</dbReference>
<dbReference type="Pfam" id="PF00009">
    <property type="entry name" value="GTP_EFTU"/>
    <property type="match status" value="1"/>
</dbReference>
<name>A0A1E7Q4J8_9GAMM</name>
<dbReference type="CDD" id="cd03699">
    <property type="entry name" value="EF4_II"/>
    <property type="match status" value="1"/>
</dbReference>
<dbReference type="GO" id="GO:0045727">
    <property type="term" value="P:positive regulation of translation"/>
    <property type="evidence" value="ECO:0007669"/>
    <property type="project" value="UniProtKB-UniRule"/>
</dbReference>
<comment type="similarity">
    <text evidence="10">Belongs to the GTP-binding elongation factor family. LepA subfamily.</text>
</comment>
<dbReference type="NCBIfam" id="TIGR01393">
    <property type="entry name" value="lepA"/>
    <property type="match status" value="1"/>
</dbReference>
<keyword evidence="2 12" id="KW-1003">Cell membrane</keyword>
<dbReference type="CDD" id="cd01890">
    <property type="entry name" value="LepA"/>
    <property type="match status" value="1"/>
</dbReference>
<dbReference type="PROSITE" id="PS00301">
    <property type="entry name" value="G_TR_1"/>
    <property type="match status" value="1"/>
</dbReference>
<sequence>MPKLNHIRNFSIIAHIDHGKSTLSDRLIQYCGGLSDREMQKQVLDSMDLERERGITIKAQSVTLNYKADDGETYQLNFIDTPGHVDFSYEVSRSLAACEGALLVVDAGQGVEAQTVANCYTALDMNLEVIPVLNKIDLPQADPDRVAEEVEDIIGIEALGAVQCSAKTGLGIKDVLETIVKKIPAPDGDVDLPTQALIIDSWFDAYQGVVSLVRIKHGSIKTKDKIKIMSTGQVYEVDEVGIFSPKATNTGQLHPGEVGYIIAGIKEIKGAPVGDTLTLSRNSAEKPLPGFKRIKPQVYAGIFPVSSDDYEDFRDALAKLSLNDSSLFYEPESSGALGFGFRIGFLGMLHMEIIQERLEREYDLDLITTAPTVVYEVVTKDGSVVLVDNPSALPSVNDIEEIREPIVEAHILVPQEYLGNVITLCIEKRGVQKNMSYHGRQVAVVYELPMAEVVMDFFDRLKSTSRGYASLDYSFKRFQSSNMQRVDILINGERVDALAIISHVDFAQGRGRQLAEKLKELIPRQMFDIAIQAAIGNHVIARTTIKQMRKNVLAKCYGGDISRKKKLLQKQKDGKKRMKHVGNVEVPQEAFLAILKVGK</sequence>
<comment type="similarity">
    <text evidence="1 12">Belongs to the TRAFAC class translation factor GTPase superfamily. Classic translation factor GTPase family. LepA subfamily.</text>
</comment>
<comment type="subcellular location">
    <subcellularLocation>
        <location evidence="12">Cell membrane</location>
        <topology evidence="12">Peripheral membrane protein</topology>
        <orientation evidence="12">Cytoplasmic side</orientation>
    </subcellularLocation>
</comment>
<dbReference type="SMART" id="SM00838">
    <property type="entry name" value="EFG_C"/>
    <property type="match status" value="1"/>
</dbReference>
<evidence type="ECO:0000256" key="7">
    <source>
        <dbReference type="ARBA" id="ARBA00023136"/>
    </source>
</evidence>